<feature type="compositionally biased region" description="Basic residues" evidence="1">
    <location>
        <begin position="102"/>
        <end position="111"/>
    </location>
</feature>
<dbReference type="KEGG" id="afi:Acife_1723"/>
<name>G0JTK4_9PROT</name>
<feature type="region of interest" description="Disordered" evidence="1">
    <location>
        <begin position="130"/>
        <end position="158"/>
    </location>
</feature>
<accession>G0JTK4</accession>
<sequence>MAVSVMWNSDVEVWPDDSAVLGALSGWIALQRLLQNPARAPRHAELPLVFLGCFGLQVYRMRGVFSIPERCQVCWMGLTGRDSGEMEVGKDKKPQKHPAVDHHHHRTRGIHKPPTNQKIGKLFLVHPRTKHPSKMGTGIRNSRSGRVVSPRPMGNKKAPWRAPVLRGYVERQIDLNTDLIQLVLNEGQELCIWGVVTRVLHRV</sequence>
<evidence type="ECO:0000313" key="2">
    <source>
        <dbReference type="EMBL" id="AEM47855.1"/>
    </source>
</evidence>
<dbReference type="HOGENOM" id="CLU_1346513_0_0_6"/>
<reference evidence="2 3" key="1">
    <citation type="journal article" date="2011" name="J. Bacteriol.">
        <title>Draft genome of the psychrotolerant acidophile Acidithiobacillus ferrivorans SS3.</title>
        <authorList>
            <person name="Liljeqvist M."/>
            <person name="Valdes J."/>
            <person name="Holmes D.S."/>
            <person name="Dopson M."/>
        </authorList>
    </citation>
    <scope>NUCLEOTIDE SEQUENCE [LARGE SCALE GENOMIC DNA]</scope>
    <source>
        <strain evidence="2 3">SS3</strain>
    </source>
</reference>
<dbReference type="RefSeq" id="WP_014029110.1">
    <property type="nucleotide sequence ID" value="NC_015942.1"/>
</dbReference>
<evidence type="ECO:0000313" key="3">
    <source>
        <dbReference type="Proteomes" id="UP000009220"/>
    </source>
</evidence>
<protein>
    <submittedName>
        <fullName evidence="2">Uncharacterized protein</fullName>
    </submittedName>
</protein>
<proteinExistence type="predicted"/>
<dbReference type="Proteomes" id="UP000009220">
    <property type="component" value="Chromosome"/>
</dbReference>
<dbReference type="AlphaFoldDB" id="G0JTK4"/>
<dbReference type="EMBL" id="CP002985">
    <property type="protein sequence ID" value="AEM47855.1"/>
    <property type="molecule type" value="Genomic_DNA"/>
</dbReference>
<feature type="region of interest" description="Disordered" evidence="1">
    <location>
        <begin position="85"/>
        <end position="113"/>
    </location>
</feature>
<evidence type="ECO:0000256" key="1">
    <source>
        <dbReference type="SAM" id="MobiDB-lite"/>
    </source>
</evidence>
<organism evidence="2 3">
    <name type="scientific">Acidithiobacillus ferrivorans SS3</name>
    <dbReference type="NCBI Taxonomy" id="743299"/>
    <lineage>
        <taxon>Bacteria</taxon>
        <taxon>Pseudomonadati</taxon>
        <taxon>Pseudomonadota</taxon>
        <taxon>Acidithiobacillia</taxon>
        <taxon>Acidithiobacillales</taxon>
        <taxon>Acidithiobacillaceae</taxon>
        <taxon>Acidithiobacillus</taxon>
    </lineage>
</organism>
<gene>
    <name evidence="2" type="ORF">Acife_1723</name>
</gene>